<accession>A0A2T5VHE3</accession>
<gene>
    <name evidence="1" type="ORF">C8N35_1011230</name>
</gene>
<dbReference type="EMBL" id="QAYG01000001">
    <property type="protein sequence ID" value="PTW63179.1"/>
    <property type="molecule type" value="Genomic_DNA"/>
</dbReference>
<comment type="caution">
    <text evidence="1">The sequence shown here is derived from an EMBL/GenBank/DDBJ whole genome shotgun (WGS) entry which is preliminary data.</text>
</comment>
<dbReference type="Proteomes" id="UP000244081">
    <property type="component" value="Unassembled WGS sequence"/>
</dbReference>
<protein>
    <submittedName>
        <fullName evidence="1">Uncharacterized protein</fullName>
    </submittedName>
</protein>
<keyword evidence="2" id="KW-1185">Reference proteome</keyword>
<evidence type="ECO:0000313" key="1">
    <source>
        <dbReference type="EMBL" id="PTW63179.1"/>
    </source>
</evidence>
<organism evidence="1 2">
    <name type="scientific">Breoghania corrubedonensis</name>
    <dbReference type="NCBI Taxonomy" id="665038"/>
    <lineage>
        <taxon>Bacteria</taxon>
        <taxon>Pseudomonadati</taxon>
        <taxon>Pseudomonadota</taxon>
        <taxon>Alphaproteobacteria</taxon>
        <taxon>Hyphomicrobiales</taxon>
        <taxon>Stappiaceae</taxon>
        <taxon>Breoghania</taxon>
    </lineage>
</organism>
<sequence>MKCGILIIGSLYWDDANGRADWRKDRLSTSASIPVRAPIYYGRKSRSRGDTYTMTFRGNDPSGVATLVPCLREIERIEDLKDEAAALWKAEAPQSRSGAIGSGWGCVGALLGSDEARESLGRAWNAHFRKIRGEGLSVVGPGGELDLAWPETVTGQPADMDIILATATLPEAEPPTAQTLADAWLGQNGGYERYFLENIRHGIRTVHDLEIWRCIEAGTPGWVETDGYREAVEVLRGEEQGR</sequence>
<reference evidence="1 2" key="1">
    <citation type="submission" date="2018-04" db="EMBL/GenBank/DDBJ databases">
        <title>Genomic Encyclopedia of Archaeal and Bacterial Type Strains, Phase II (KMG-II): from individual species to whole genera.</title>
        <authorList>
            <person name="Goeker M."/>
        </authorList>
    </citation>
    <scope>NUCLEOTIDE SEQUENCE [LARGE SCALE GENOMIC DNA]</scope>
    <source>
        <strain evidence="1 2">DSM 23382</strain>
    </source>
</reference>
<name>A0A2T5VHE3_9HYPH</name>
<dbReference type="AlphaFoldDB" id="A0A2T5VHE3"/>
<proteinExistence type="predicted"/>
<evidence type="ECO:0000313" key="2">
    <source>
        <dbReference type="Proteomes" id="UP000244081"/>
    </source>
</evidence>